<dbReference type="InterPro" id="IPR006311">
    <property type="entry name" value="TAT_signal"/>
</dbReference>
<evidence type="ECO:0000313" key="3">
    <source>
        <dbReference type="EMBL" id="NYS69641.1"/>
    </source>
</evidence>
<evidence type="ECO:0000313" key="4">
    <source>
        <dbReference type="Proteomes" id="UP000572528"/>
    </source>
</evidence>
<dbReference type="InterPro" id="IPR005948">
    <property type="entry name" value="ThiB-like"/>
</dbReference>
<keyword evidence="1" id="KW-0732">Signal</keyword>
<reference evidence="3 4" key="1">
    <citation type="submission" date="2020-07" db="EMBL/GenBank/DDBJ databases">
        <title>MOT database genomes.</title>
        <authorList>
            <person name="Joseph S."/>
            <person name="Aduse-Opoku J."/>
            <person name="Hashim A."/>
            <person name="Wade W."/>
            <person name="Curtis M."/>
        </authorList>
    </citation>
    <scope>NUCLEOTIDE SEQUENCE [LARGE SCALE GENOMIC DNA]</scope>
    <source>
        <strain evidence="3 4">WMus004</strain>
    </source>
</reference>
<dbReference type="Proteomes" id="UP000572528">
    <property type="component" value="Unassembled WGS sequence"/>
</dbReference>
<dbReference type="GO" id="GO:0030975">
    <property type="term" value="F:thiamine binding"/>
    <property type="evidence" value="ECO:0007669"/>
    <property type="project" value="InterPro"/>
</dbReference>
<name>A0A853ENC3_9ACTO</name>
<dbReference type="PANTHER" id="PTHR30006:SF2">
    <property type="entry name" value="ABC TRANSPORTER SUBSTRATE-BINDING PROTEIN"/>
    <property type="match status" value="1"/>
</dbReference>
<dbReference type="PANTHER" id="PTHR30006">
    <property type="entry name" value="THIAMINE-BINDING PERIPLASMIC PROTEIN-RELATED"/>
    <property type="match status" value="1"/>
</dbReference>
<evidence type="ECO:0000256" key="1">
    <source>
        <dbReference type="ARBA" id="ARBA00022729"/>
    </source>
</evidence>
<dbReference type="AlphaFoldDB" id="A0A853ENC3"/>
<sequence>MTTRHTSPAGRAHRAPGHHPEPGAPGPARYAPSRRRLLGGAAAGALGLALAACGSGGSGGSGAGGGASVTVLTHDSFKVSDDLISAFEADTGYTLSLVASGDAGELVNKLVLTKDAPLGDAFFGIDNTYASRALAEGIVDTTATVTLPDGAEAYLVDDTPALAPIDVGDVCLNIDTAYFADKGLSAPATFEDLLKSEYKNLLVAIDPSTSSPGMAWMLATVGHFGADGFAEYWKSLVANGARIDAGWTDAYYTDFTAGGGEGAYPIVVSYASSPSYTLTEDKSATTTAALLDTAFRQVEYAGVLTGAANPEGGRAFVEWMLSTKVQEDIPGQMYMYPVDGKAALPTELERFGPLAEAPIEVSAADITANREAWLQAWTQAAGS</sequence>
<dbReference type="Gene3D" id="3.40.190.10">
    <property type="entry name" value="Periplasmic binding protein-like II"/>
    <property type="match status" value="2"/>
</dbReference>
<dbReference type="GO" id="GO:0030288">
    <property type="term" value="C:outer membrane-bounded periplasmic space"/>
    <property type="evidence" value="ECO:0007669"/>
    <property type="project" value="TreeGrafter"/>
</dbReference>
<proteinExistence type="predicted"/>
<accession>A0A853ENC3</accession>
<dbReference type="GO" id="GO:0030976">
    <property type="term" value="F:thiamine pyrophosphate binding"/>
    <property type="evidence" value="ECO:0007669"/>
    <property type="project" value="TreeGrafter"/>
</dbReference>
<protein>
    <submittedName>
        <fullName evidence="3">Thiamine ABC transporter substrate-binding protein</fullName>
    </submittedName>
</protein>
<dbReference type="EMBL" id="JACBXV010000126">
    <property type="protein sequence ID" value="NYS69641.1"/>
    <property type="molecule type" value="Genomic_DNA"/>
</dbReference>
<organism evidence="3 4">
    <name type="scientific">Actinomyces bowdenii</name>
    <dbReference type="NCBI Taxonomy" id="131109"/>
    <lineage>
        <taxon>Bacteria</taxon>
        <taxon>Bacillati</taxon>
        <taxon>Actinomycetota</taxon>
        <taxon>Actinomycetes</taxon>
        <taxon>Actinomycetales</taxon>
        <taxon>Actinomycetaceae</taxon>
        <taxon>Actinomyces</taxon>
    </lineage>
</organism>
<dbReference type="PROSITE" id="PS51318">
    <property type="entry name" value="TAT"/>
    <property type="match status" value="1"/>
</dbReference>
<comment type="caution">
    <text evidence="3">The sequence shown here is derived from an EMBL/GenBank/DDBJ whole genome shotgun (WGS) entry which is preliminary data.</text>
</comment>
<dbReference type="GO" id="GO:0015888">
    <property type="term" value="P:thiamine transport"/>
    <property type="evidence" value="ECO:0007669"/>
    <property type="project" value="InterPro"/>
</dbReference>
<gene>
    <name evidence="3" type="ORF">HZZ05_08980</name>
</gene>
<feature type="region of interest" description="Disordered" evidence="2">
    <location>
        <begin position="1"/>
        <end position="32"/>
    </location>
</feature>
<dbReference type="SUPFAM" id="SSF53850">
    <property type="entry name" value="Periplasmic binding protein-like II"/>
    <property type="match status" value="1"/>
</dbReference>
<dbReference type="CDD" id="cd13545">
    <property type="entry name" value="PBP2_TbpA"/>
    <property type="match status" value="1"/>
</dbReference>
<dbReference type="RefSeq" id="WP_179900912.1">
    <property type="nucleotide sequence ID" value="NZ_JACBXV010000126.1"/>
</dbReference>
<dbReference type="Pfam" id="PF13343">
    <property type="entry name" value="SBP_bac_6"/>
    <property type="match status" value="1"/>
</dbReference>
<dbReference type="NCBIfam" id="TIGR01254">
    <property type="entry name" value="sfuA"/>
    <property type="match status" value="1"/>
</dbReference>
<evidence type="ECO:0000256" key="2">
    <source>
        <dbReference type="SAM" id="MobiDB-lite"/>
    </source>
</evidence>